<evidence type="ECO:0000259" key="3">
    <source>
        <dbReference type="PROSITE" id="PS50887"/>
    </source>
</evidence>
<dbReference type="Pfam" id="PF00563">
    <property type="entry name" value="EAL"/>
    <property type="match status" value="1"/>
</dbReference>
<dbReference type="InterPro" id="IPR050706">
    <property type="entry name" value="Cyclic-di-GMP_PDE-like"/>
</dbReference>
<dbReference type="Gene3D" id="3.30.450.40">
    <property type="match status" value="1"/>
</dbReference>
<evidence type="ECO:0000259" key="2">
    <source>
        <dbReference type="PROSITE" id="PS50883"/>
    </source>
</evidence>
<protein>
    <submittedName>
        <fullName evidence="4">Bifunctional diguanylate cyclase/phosphodiesterase</fullName>
    </submittedName>
</protein>
<gene>
    <name evidence="4" type="ORF">ENV54_02525</name>
</gene>
<dbReference type="InterPro" id="IPR001633">
    <property type="entry name" value="EAL_dom"/>
</dbReference>
<feature type="region of interest" description="Disordered" evidence="1">
    <location>
        <begin position="1"/>
        <end position="32"/>
    </location>
</feature>
<dbReference type="CDD" id="cd01948">
    <property type="entry name" value="EAL"/>
    <property type="match status" value="1"/>
</dbReference>
<dbReference type="InterPro" id="IPR029016">
    <property type="entry name" value="GAF-like_dom_sf"/>
</dbReference>
<dbReference type="SUPFAM" id="SSF55073">
    <property type="entry name" value="Nucleotide cyclase"/>
    <property type="match status" value="1"/>
</dbReference>
<dbReference type="InterPro" id="IPR043128">
    <property type="entry name" value="Rev_trsase/Diguanyl_cyclase"/>
</dbReference>
<dbReference type="InterPro" id="IPR000160">
    <property type="entry name" value="GGDEF_dom"/>
</dbReference>
<dbReference type="FunFam" id="3.30.70.270:FF:000001">
    <property type="entry name" value="Diguanylate cyclase domain protein"/>
    <property type="match status" value="1"/>
</dbReference>
<dbReference type="SMART" id="SM00052">
    <property type="entry name" value="EAL"/>
    <property type="match status" value="1"/>
</dbReference>
<feature type="domain" description="EAL" evidence="2">
    <location>
        <begin position="376"/>
        <end position="633"/>
    </location>
</feature>
<accession>A0A7C4EW14</accession>
<dbReference type="EMBL" id="DTGT01000081">
    <property type="protein sequence ID" value="HGH60157.1"/>
    <property type="molecule type" value="Genomic_DNA"/>
</dbReference>
<comment type="caution">
    <text evidence="4">The sequence shown here is derived from an EMBL/GenBank/DDBJ whole genome shotgun (WGS) entry which is preliminary data.</text>
</comment>
<feature type="domain" description="GGDEF" evidence="3">
    <location>
        <begin position="238"/>
        <end position="371"/>
    </location>
</feature>
<dbReference type="InterPro" id="IPR035919">
    <property type="entry name" value="EAL_sf"/>
</dbReference>
<dbReference type="PROSITE" id="PS50887">
    <property type="entry name" value="GGDEF"/>
    <property type="match status" value="1"/>
</dbReference>
<dbReference type="GO" id="GO:0071111">
    <property type="term" value="F:cyclic-guanylate-specific phosphodiesterase activity"/>
    <property type="evidence" value="ECO:0007669"/>
    <property type="project" value="InterPro"/>
</dbReference>
<organism evidence="4">
    <name type="scientific">Desulfomonile tiedjei</name>
    <dbReference type="NCBI Taxonomy" id="2358"/>
    <lineage>
        <taxon>Bacteria</taxon>
        <taxon>Pseudomonadati</taxon>
        <taxon>Thermodesulfobacteriota</taxon>
        <taxon>Desulfomonilia</taxon>
        <taxon>Desulfomonilales</taxon>
        <taxon>Desulfomonilaceae</taxon>
        <taxon>Desulfomonile</taxon>
    </lineage>
</organism>
<dbReference type="Gene3D" id="3.30.70.270">
    <property type="match status" value="1"/>
</dbReference>
<evidence type="ECO:0000313" key="4">
    <source>
        <dbReference type="EMBL" id="HGH60157.1"/>
    </source>
</evidence>
<dbReference type="Gene3D" id="3.20.20.450">
    <property type="entry name" value="EAL domain"/>
    <property type="match status" value="1"/>
</dbReference>
<dbReference type="SMART" id="SM00267">
    <property type="entry name" value="GGDEF"/>
    <property type="match status" value="1"/>
</dbReference>
<evidence type="ECO:0000256" key="1">
    <source>
        <dbReference type="SAM" id="MobiDB-lite"/>
    </source>
</evidence>
<sequence>MPIMPSFHRHHPPDHTMLPTQPAADTETSPSERDRLNAALLGMATRLVNSSDSTAVLQRLCDALVAASHHIRLAWVWTGPADTQSITPQVMAGPARDYAESLRIDRTWLTSKGPVYQALMGEDVAWMRVTRLSLFGPWRRAAARHGFGEAIALRLDGLADDQVGVVVFYADRPDYFEEVGLGPFQAFVEVAKAMMRQCQTLQTLGKLAVRDPLTGLLNRRGMDEPLSEALSCAKRSGVPFGLILMDLDRFKLVNDSYGHPAGDAALVHVAAMLRSTLREEDTIARWGGEEFLMVLAHQDLQGAMRVAERLRQEIASQPLQESGKKIPLTASFGVTAWSDPEDTLERLITQLDALLYDAKRSGRNAIKSPQDGQSHILSLGAQLQAALVEERICAAYQPLVDLRDERIVGHEALARLLTQDGHIISAASFIGAAHRLRLEHRIDTVVIGHALRHCASVNAASPQNTKHLINCSADFLGRADCVQGLLEMAQTLSPNCVAQHAGPKPVIIEITERQILKHPKDTLERLQPLLDFGFELAVDDFGSGYSSFLYLLDLPVRYLKIEMELVQRAAVDAKARIMVRSIQAMAQDLGILTIAEGIETEAQRDLMREIGINWGQGYLWGKPEVDLPRAVSV</sequence>
<dbReference type="NCBIfam" id="TIGR00254">
    <property type="entry name" value="GGDEF"/>
    <property type="match status" value="1"/>
</dbReference>
<dbReference type="SUPFAM" id="SSF141868">
    <property type="entry name" value="EAL domain-like"/>
    <property type="match status" value="1"/>
</dbReference>
<dbReference type="PROSITE" id="PS50883">
    <property type="entry name" value="EAL"/>
    <property type="match status" value="1"/>
</dbReference>
<dbReference type="AlphaFoldDB" id="A0A7C4EW14"/>
<proteinExistence type="predicted"/>
<dbReference type="Pfam" id="PF00990">
    <property type="entry name" value="GGDEF"/>
    <property type="match status" value="1"/>
</dbReference>
<dbReference type="CDD" id="cd01949">
    <property type="entry name" value="GGDEF"/>
    <property type="match status" value="1"/>
</dbReference>
<dbReference type="PANTHER" id="PTHR33121">
    <property type="entry name" value="CYCLIC DI-GMP PHOSPHODIESTERASE PDEF"/>
    <property type="match status" value="1"/>
</dbReference>
<name>A0A7C4EW14_9BACT</name>
<dbReference type="PANTHER" id="PTHR33121:SF15">
    <property type="entry name" value="BLUE LIGHT- AND TEMPERATURE-REGULATED ANTIREPRESSOR BLUF"/>
    <property type="match status" value="1"/>
</dbReference>
<dbReference type="InterPro" id="IPR029787">
    <property type="entry name" value="Nucleotide_cyclase"/>
</dbReference>
<reference evidence="4" key="1">
    <citation type="journal article" date="2020" name="mSystems">
        <title>Genome- and Community-Level Interaction Insights into Carbon Utilization and Element Cycling Functions of Hydrothermarchaeota in Hydrothermal Sediment.</title>
        <authorList>
            <person name="Zhou Z."/>
            <person name="Liu Y."/>
            <person name="Xu W."/>
            <person name="Pan J."/>
            <person name="Luo Z.H."/>
            <person name="Li M."/>
        </authorList>
    </citation>
    <scope>NUCLEOTIDE SEQUENCE [LARGE SCALE GENOMIC DNA]</scope>
    <source>
        <strain evidence="4">SpSt-769</strain>
    </source>
</reference>